<keyword evidence="3 4" id="KW-0865">Zymogen</keyword>
<dbReference type="GO" id="GO:0009847">
    <property type="term" value="P:spore germination"/>
    <property type="evidence" value="ECO:0007669"/>
    <property type="project" value="UniProtKB-UniRule"/>
</dbReference>
<evidence type="ECO:0000256" key="3">
    <source>
        <dbReference type="ARBA" id="ARBA00023145"/>
    </source>
</evidence>
<evidence type="ECO:0000256" key="4">
    <source>
        <dbReference type="HAMAP-Rule" id="MF_00626"/>
    </source>
</evidence>
<feature type="chain" id="PRO_5039770440" description="Germination protease" evidence="4">
    <location>
        <begin position="9"/>
        <end position="282"/>
    </location>
</feature>
<organism evidence="5 6">
    <name type="scientific">Candidatus Scatomorpha intestinigallinarum</name>
    <dbReference type="NCBI Taxonomy" id="2840923"/>
    <lineage>
        <taxon>Bacteria</taxon>
        <taxon>Bacillati</taxon>
        <taxon>Bacillota</taxon>
        <taxon>Clostridia</taxon>
        <taxon>Eubacteriales</taxon>
        <taxon>Candidatus Scatomorpha</taxon>
    </lineage>
</organism>
<dbReference type="EC" id="3.4.24.78" evidence="4"/>
<gene>
    <name evidence="4" type="primary">gpr</name>
    <name evidence="5" type="ORF">IAD36_03145</name>
</gene>
<dbReference type="GO" id="GO:0004222">
    <property type="term" value="F:metalloendopeptidase activity"/>
    <property type="evidence" value="ECO:0007669"/>
    <property type="project" value="UniProtKB-UniRule"/>
</dbReference>
<dbReference type="AlphaFoldDB" id="A0A9D1DKP7"/>
<keyword evidence="2 4" id="KW-0378">Hydrolase</keyword>
<comment type="catalytic activity">
    <reaction evidence="4">
        <text>Endopeptidase action with P4 Glu or Asp, P1 preferably Glu &gt; Asp, P1' hydrophobic and P2' Ala.</text>
        <dbReference type="EC" id="3.4.24.78"/>
    </reaction>
</comment>
<sequence>MYKRFRTDLAAEQRELTEGAGSLKGVRASSETRRGFEVTTVEILDREGEKALCKPVGRYITLDLEPLMSRDSECFEDAAELLAELLRGLLPPDNGSGTLVAGLGNDEMTPDAVGPLAVNSVIATRHLKRGMPEDFAAFTTVSAVKPGVLGATGIESAELLRSACRAASPSRLIAVDALASASLGRLCRTVQLTDAGIVPGSGVGNDRAAVNRESLGLPVVAMGVPTVVDASAFSDSPDAAGMFVTPRDIDASVRDVAKLIGYGINLALHDGLSVADVDMLKS</sequence>
<dbReference type="InterPro" id="IPR023430">
    <property type="entry name" value="Pept_HybD-like_dom_sf"/>
</dbReference>
<evidence type="ECO:0000256" key="1">
    <source>
        <dbReference type="ARBA" id="ARBA00022670"/>
    </source>
</evidence>
<reference evidence="5" key="1">
    <citation type="submission" date="2020-10" db="EMBL/GenBank/DDBJ databases">
        <authorList>
            <person name="Gilroy R."/>
        </authorList>
    </citation>
    <scope>NUCLEOTIDE SEQUENCE</scope>
    <source>
        <strain evidence="5">ChiGjej3B3-7149</strain>
    </source>
</reference>
<accession>A0A9D1DKP7</accession>
<keyword evidence="1 4" id="KW-0645">Protease</keyword>
<dbReference type="InterPro" id="IPR005080">
    <property type="entry name" value="Peptidase_A25"/>
</dbReference>
<dbReference type="HAMAP" id="MF_00626">
    <property type="entry name" value="Germination_prot"/>
    <property type="match status" value="1"/>
</dbReference>
<dbReference type="GO" id="GO:0006508">
    <property type="term" value="P:proteolysis"/>
    <property type="evidence" value="ECO:0007669"/>
    <property type="project" value="UniProtKB-UniRule"/>
</dbReference>
<comment type="caution">
    <text evidence="5">The sequence shown here is derived from an EMBL/GenBank/DDBJ whole genome shotgun (WGS) entry which is preliminary data.</text>
</comment>
<comment type="similarity">
    <text evidence="4">Belongs to the peptidase A25 family.</text>
</comment>
<proteinExistence type="inferred from homology"/>
<protein>
    <recommendedName>
        <fullName evidence="4">Germination protease</fullName>
        <ecNumber evidence="4">3.4.24.78</ecNumber>
    </recommendedName>
    <alternativeName>
        <fullName evidence="4">GPR endopeptidase</fullName>
    </alternativeName>
    <alternativeName>
        <fullName evidence="4">Germination proteinase</fullName>
    </alternativeName>
    <alternativeName>
        <fullName evidence="4">Spore protease</fullName>
    </alternativeName>
</protein>
<dbReference type="SUPFAM" id="SSF53163">
    <property type="entry name" value="HybD-like"/>
    <property type="match status" value="1"/>
</dbReference>
<feature type="propeptide" id="PRO_5039770439" evidence="4">
    <location>
        <begin position="1"/>
        <end position="8"/>
    </location>
</feature>
<name>A0A9D1DKP7_9FIRM</name>
<comment type="function">
    <text evidence="4">Initiates the rapid degradation of small, acid-soluble proteins during spore germination.</text>
</comment>
<comment type="PTM">
    <text evidence="4">Autoproteolytically processed. The inactive tetrameric zymogen termed p46 autoprocesses to a smaller form termed p41, which is active only during spore germination.</text>
</comment>
<evidence type="ECO:0000313" key="6">
    <source>
        <dbReference type="Proteomes" id="UP000824238"/>
    </source>
</evidence>
<dbReference type="EMBL" id="DVHH01000079">
    <property type="protein sequence ID" value="HIR54585.1"/>
    <property type="molecule type" value="Genomic_DNA"/>
</dbReference>
<dbReference type="Pfam" id="PF03418">
    <property type="entry name" value="Peptidase_A25"/>
    <property type="match status" value="1"/>
</dbReference>
<evidence type="ECO:0000256" key="2">
    <source>
        <dbReference type="ARBA" id="ARBA00022801"/>
    </source>
</evidence>
<dbReference type="Gene3D" id="3.40.50.1450">
    <property type="entry name" value="HybD-like"/>
    <property type="match status" value="1"/>
</dbReference>
<comment type="subunit">
    <text evidence="4">Homotetramer.</text>
</comment>
<dbReference type="NCBIfam" id="TIGR01441">
    <property type="entry name" value="GPR"/>
    <property type="match status" value="1"/>
</dbReference>
<dbReference type="Proteomes" id="UP000824238">
    <property type="component" value="Unassembled WGS sequence"/>
</dbReference>
<reference evidence="5" key="2">
    <citation type="journal article" date="2021" name="PeerJ">
        <title>Extensive microbial diversity within the chicken gut microbiome revealed by metagenomics and culture.</title>
        <authorList>
            <person name="Gilroy R."/>
            <person name="Ravi A."/>
            <person name="Getino M."/>
            <person name="Pursley I."/>
            <person name="Horton D.L."/>
            <person name="Alikhan N.F."/>
            <person name="Baker D."/>
            <person name="Gharbi K."/>
            <person name="Hall N."/>
            <person name="Watson M."/>
            <person name="Adriaenssens E.M."/>
            <person name="Foster-Nyarko E."/>
            <person name="Jarju S."/>
            <person name="Secka A."/>
            <person name="Antonio M."/>
            <person name="Oren A."/>
            <person name="Chaudhuri R.R."/>
            <person name="La Ragione R."/>
            <person name="Hildebrand F."/>
            <person name="Pallen M.J."/>
        </authorList>
    </citation>
    <scope>NUCLEOTIDE SEQUENCE</scope>
    <source>
        <strain evidence="5">ChiGjej3B3-7149</strain>
    </source>
</reference>
<evidence type="ECO:0000313" key="5">
    <source>
        <dbReference type="EMBL" id="HIR54585.1"/>
    </source>
</evidence>